<name>A0ABP7SI30_9PSEU</name>
<comment type="caution">
    <text evidence="2">The sequence shown here is derived from an EMBL/GenBank/DDBJ whole genome shotgun (WGS) entry which is preliminary data.</text>
</comment>
<evidence type="ECO:0000313" key="3">
    <source>
        <dbReference type="Proteomes" id="UP001501747"/>
    </source>
</evidence>
<dbReference type="RefSeq" id="WP_344876622.1">
    <property type="nucleotide sequence ID" value="NZ_BAABAL010000013.1"/>
</dbReference>
<protein>
    <recommendedName>
        <fullName evidence="4">MarR family transcriptional regulator</fullName>
    </recommendedName>
</protein>
<proteinExistence type="predicted"/>
<sequence>MTSERAEGRRPDGVDDATVRAVGALTEALETTERARGRLYDFHQLTGSADAKLGEAAKLLHEAGHVELADRLERELVGRNVVTGRWTFQLVEEYDDGYYEAFRGWERAVREELLGGARHVAEAEMKGRNTTPGEPGQDLNP</sequence>
<evidence type="ECO:0000313" key="2">
    <source>
        <dbReference type="EMBL" id="GAA4012071.1"/>
    </source>
</evidence>
<evidence type="ECO:0008006" key="4">
    <source>
        <dbReference type="Google" id="ProtNLM"/>
    </source>
</evidence>
<dbReference type="EMBL" id="BAABAL010000013">
    <property type="protein sequence ID" value="GAA4012071.1"/>
    <property type="molecule type" value="Genomic_DNA"/>
</dbReference>
<feature type="region of interest" description="Disordered" evidence="1">
    <location>
        <begin position="122"/>
        <end position="141"/>
    </location>
</feature>
<keyword evidence="3" id="KW-1185">Reference proteome</keyword>
<accession>A0ABP7SI30</accession>
<gene>
    <name evidence="2" type="ORF">GCM10022247_38310</name>
</gene>
<dbReference type="Proteomes" id="UP001501747">
    <property type="component" value="Unassembled WGS sequence"/>
</dbReference>
<reference evidence="3" key="1">
    <citation type="journal article" date="2019" name="Int. J. Syst. Evol. Microbiol.">
        <title>The Global Catalogue of Microorganisms (GCM) 10K type strain sequencing project: providing services to taxonomists for standard genome sequencing and annotation.</title>
        <authorList>
            <consortium name="The Broad Institute Genomics Platform"/>
            <consortium name="The Broad Institute Genome Sequencing Center for Infectious Disease"/>
            <person name="Wu L."/>
            <person name="Ma J."/>
        </authorList>
    </citation>
    <scope>NUCLEOTIDE SEQUENCE [LARGE SCALE GENOMIC DNA]</scope>
    <source>
        <strain evidence="3">JCM 17342</strain>
    </source>
</reference>
<evidence type="ECO:0000256" key="1">
    <source>
        <dbReference type="SAM" id="MobiDB-lite"/>
    </source>
</evidence>
<organism evidence="2 3">
    <name type="scientific">Allokutzneria multivorans</name>
    <dbReference type="NCBI Taxonomy" id="1142134"/>
    <lineage>
        <taxon>Bacteria</taxon>
        <taxon>Bacillati</taxon>
        <taxon>Actinomycetota</taxon>
        <taxon>Actinomycetes</taxon>
        <taxon>Pseudonocardiales</taxon>
        <taxon>Pseudonocardiaceae</taxon>
        <taxon>Allokutzneria</taxon>
    </lineage>
</organism>